<dbReference type="RefSeq" id="WP_066341322.1">
    <property type="nucleotide sequence ID" value="NZ_CP016503.1"/>
</dbReference>
<sequence length="557" mass="59103">MYPTNNPLSHSFKPLIATSLALALSVSVTSAANCPSTSQNPICYGTGGTANTPYTGITFGDKSGFKELKYNTSTSIDNLTFQLQTSGNIGETLAGNNLTLSLGGNQAIFQLTNTGAGLQIKNLEVNFEGDARQGTFARKMNLNFNGTTQNTAFKGNITIRAGNSINDKVEAVFSKDMEGNLKVMGRKVDQKFLFNQIKTTFTFKNGANFKGSLENYKAEGGVNFIFEGRGNVEGNIKSYGYIQGLEAFAGYNTNVNNNFTFKGNENKIITTTLGEILAQSGASRNACNKILFADKGQIGEQDKLINIVAKPNFYYDNYHPNATAKAQNFILFKGEATLHLNKLETAHKDSYRRNIISLEGSNNTLTIQTIDSGVANSAGNTLKGHNLIGKGFLNNASEAKDLSETTTATSPTTANIARGTLTVGTIKGGGTNKILIQNLTVTTKIEANGGSNYINSSQGVVKIVGNVEATGSGINEFSLHSSTLTLQGTNNVITTLRGSGSNSIDIGSDTSQATNGFNLLTIGKTDATGLQANNLLFKVFADPNAPDATLGGANFNK</sequence>
<dbReference type="KEGG" id="het:BBW65_06740"/>
<organism evidence="2 3">
    <name type="scientific">Helicobacter enhydrae</name>
    <dbReference type="NCBI Taxonomy" id="222136"/>
    <lineage>
        <taxon>Bacteria</taxon>
        <taxon>Pseudomonadati</taxon>
        <taxon>Campylobacterota</taxon>
        <taxon>Epsilonproteobacteria</taxon>
        <taxon>Campylobacterales</taxon>
        <taxon>Helicobacteraceae</taxon>
        <taxon>Helicobacter</taxon>
    </lineage>
</organism>
<gene>
    <name evidence="2" type="ORF">BBW65_06740</name>
</gene>
<evidence type="ECO:0000256" key="1">
    <source>
        <dbReference type="SAM" id="SignalP"/>
    </source>
</evidence>
<feature type="chain" id="PRO_5008530205" description="Autotransporter domain-containing protein" evidence="1">
    <location>
        <begin position="32"/>
        <end position="557"/>
    </location>
</feature>
<dbReference type="STRING" id="222136.BBW65_06740"/>
<name>A0A1B1U6S9_9HELI</name>
<evidence type="ECO:0000313" key="2">
    <source>
        <dbReference type="EMBL" id="ANV98507.1"/>
    </source>
</evidence>
<evidence type="ECO:0008006" key="4">
    <source>
        <dbReference type="Google" id="ProtNLM"/>
    </source>
</evidence>
<reference evidence="3" key="1">
    <citation type="submission" date="2016-07" db="EMBL/GenBank/DDBJ databases">
        <authorList>
            <person name="Florea S."/>
            <person name="Webb J.S."/>
            <person name="Jaromczyk J."/>
            <person name="Schardl C.L."/>
        </authorList>
    </citation>
    <scope>NUCLEOTIDE SEQUENCE [LARGE SCALE GENOMIC DNA]</scope>
    <source>
        <strain evidence="3">MIT 01-6242</strain>
    </source>
</reference>
<evidence type="ECO:0000313" key="3">
    <source>
        <dbReference type="Proteomes" id="UP000092884"/>
    </source>
</evidence>
<keyword evidence="1" id="KW-0732">Signal</keyword>
<keyword evidence="3" id="KW-1185">Reference proteome</keyword>
<proteinExistence type="predicted"/>
<feature type="signal peptide" evidence="1">
    <location>
        <begin position="1"/>
        <end position="31"/>
    </location>
</feature>
<accession>A0A1B1U6S9</accession>
<protein>
    <recommendedName>
        <fullName evidence="4">Autotransporter domain-containing protein</fullName>
    </recommendedName>
</protein>
<dbReference type="EMBL" id="CP016503">
    <property type="protein sequence ID" value="ANV98507.1"/>
    <property type="molecule type" value="Genomic_DNA"/>
</dbReference>
<dbReference type="AlphaFoldDB" id="A0A1B1U6S9"/>
<dbReference type="Proteomes" id="UP000092884">
    <property type="component" value="Chromosome"/>
</dbReference>